<dbReference type="GO" id="GO:0005886">
    <property type="term" value="C:plasma membrane"/>
    <property type="evidence" value="ECO:0007669"/>
    <property type="project" value="TreeGrafter"/>
</dbReference>
<dbReference type="Pfam" id="PF00873">
    <property type="entry name" value="ACR_tran"/>
    <property type="match status" value="1"/>
</dbReference>
<feature type="transmembrane region" description="Helical" evidence="2">
    <location>
        <begin position="891"/>
        <end position="913"/>
    </location>
</feature>
<dbReference type="Gene3D" id="3.30.2090.10">
    <property type="entry name" value="Multidrug efflux transporter AcrB TolC docking domain, DN and DC subdomains"/>
    <property type="match status" value="2"/>
</dbReference>
<feature type="transmembrane region" description="Helical" evidence="2">
    <location>
        <begin position="920"/>
        <end position="941"/>
    </location>
</feature>
<feature type="transmembrane region" description="Helical" evidence="2">
    <location>
        <begin position="531"/>
        <end position="550"/>
    </location>
</feature>
<dbReference type="OrthoDB" id="9806532at2"/>
<feature type="transmembrane region" description="Helical" evidence="2">
    <location>
        <begin position="12"/>
        <end position="34"/>
    </location>
</feature>
<dbReference type="Gene3D" id="3.30.70.1320">
    <property type="entry name" value="Multidrug efflux transporter AcrB pore domain like"/>
    <property type="match status" value="1"/>
</dbReference>
<feature type="transmembrane region" description="Helical" evidence="2">
    <location>
        <begin position="997"/>
        <end position="1023"/>
    </location>
</feature>
<dbReference type="Gene3D" id="3.30.70.1430">
    <property type="entry name" value="Multidrug efflux transporter AcrB pore domain"/>
    <property type="match status" value="2"/>
</dbReference>
<name>A0A6N6N5U9_9BACT</name>
<keyword evidence="2" id="KW-0472">Membrane</keyword>
<reference evidence="3 4" key="1">
    <citation type="journal article" date="2017" name="Int. J. Syst. Evol. Microbiol.">
        <title>Desulfovibrio senegalensis sp. nov., a mesophilic sulfate reducer isolated from marine sediment.</title>
        <authorList>
            <person name="Thioye A."/>
            <person name="Gam Z.B.A."/>
            <person name="Mbengue M."/>
            <person name="Cayol J.L."/>
            <person name="Joseph-Bartoli M."/>
            <person name="Toure-Kane C."/>
            <person name="Labat M."/>
        </authorList>
    </citation>
    <scope>NUCLEOTIDE SEQUENCE [LARGE SCALE GENOMIC DNA]</scope>
    <source>
        <strain evidence="3 4">DSM 101509</strain>
    </source>
</reference>
<keyword evidence="2" id="KW-1133">Transmembrane helix</keyword>
<feature type="transmembrane region" description="Helical" evidence="2">
    <location>
        <begin position="966"/>
        <end position="985"/>
    </location>
</feature>
<dbReference type="SUPFAM" id="SSF82714">
    <property type="entry name" value="Multidrug efflux transporter AcrB TolC docking domain, DN and DC subdomains"/>
    <property type="match status" value="2"/>
</dbReference>
<feature type="compositionally biased region" description="Basic and acidic residues" evidence="1">
    <location>
        <begin position="1032"/>
        <end position="1042"/>
    </location>
</feature>
<feature type="region of interest" description="Disordered" evidence="1">
    <location>
        <begin position="1032"/>
        <end position="1051"/>
    </location>
</feature>
<evidence type="ECO:0000313" key="3">
    <source>
        <dbReference type="EMBL" id="KAB1442266.1"/>
    </source>
</evidence>
<dbReference type="RefSeq" id="WP_151150487.1">
    <property type="nucleotide sequence ID" value="NZ_WAIE01000002.1"/>
</dbReference>
<dbReference type="SUPFAM" id="SSF82693">
    <property type="entry name" value="Multidrug efflux transporter AcrB pore domain, PN1, PN2, PC1 and PC2 subdomains"/>
    <property type="match status" value="1"/>
</dbReference>
<dbReference type="Proteomes" id="UP000438699">
    <property type="component" value="Unassembled WGS sequence"/>
</dbReference>
<evidence type="ECO:0000256" key="2">
    <source>
        <dbReference type="SAM" id="Phobius"/>
    </source>
</evidence>
<keyword evidence="4" id="KW-1185">Reference proteome</keyword>
<feature type="transmembrane region" description="Helical" evidence="2">
    <location>
        <begin position="359"/>
        <end position="377"/>
    </location>
</feature>
<feature type="transmembrane region" description="Helical" evidence="2">
    <location>
        <begin position="459"/>
        <end position="482"/>
    </location>
</feature>
<dbReference type="EMBL" id="WAIE01000002">
    <property type="protein sequence ID" value="KAB1442266.1"/>
    <property type="molecule type" value="Genomic_DNA"/>
</dbReference>
<feature type="transmembrane region" description="Helical" evidence="2">
    <location>
        <begin position="334"/>
        <end position="353"/>
    </location>
</feature>
<dbReference type="InterPro" id="IPR001036">
    <property type="entry name" value="Acrflvin-R"/>
</dbReference>
<feature type="transmembrane region" description="Helical" evidence="2">
    <location>
        <begin position="865"/>
        <end position="885"/>
    </location>
</feature>
<gene>
    <name evidence="3" type="ORF">F8A88_07360</name>
</gene>
<dbReference type="PANTHER" id="PTHR32063">
    <property type="match status" value="1"/>
</dbReference>
<protein>
    <submittedName>
        <fullName evidence="3">Efflux RND transporter permease subunit</fullName>
    </submittedName>
</protein>
<sequence>MKDNGKGPIAWMAGNTVAANLLMAVLMIGGLLFLPQIKQEVMPDFELDWVMVSVSYDGASPEEVEKGIILPIEDAVRGLDGVNEVSSSAREQSGTVTVEAVSGYDLMKLKDEIQSEVERITNFPEDADDPEVTTISRSHEVLQIMVHGNVPETTLRTLAEQVRDDMTLSPHITKTELSLVPDYEISIEIPQDKLRAYGLTLQDVANKIEAASVELPGGSIKASGGEILVRMKERRDYGSQFAATPLLTTSTGSQVLVGDIATVIDAFEDEDIITTYDGEPAIKVEVYRVGDQTPIEVSDAGKEYLAQLRNQLPEGVSVEILNDHSDMFRSRMELLLNNAYLGLGLVFILLGLFLEPRLAFWVGLGIPISFCGAFLFMPATNVSINMLSMFGFLISLGIVVDDAIVVGENVYSNMQKGMNAKQAAITGAREVAVPVIFSVLTNIVTFMPLFFIPGVMGKFMVNIPAVVCVVFAISLIESLFVLPAHLSHVHGKGSPLLQPIVRIQRHVDRWLQGFINRVYRPLLAKSLNARYMLLASAVAVLLLTGAYIASGRIGLTFMERTESDYAYCLAVLPYGSSVEASKKVRDQLLKSGEAVGAANGQDTLCKGYYAQIGGNADNSSGSHVVEAFFYLTDAEQRPMSTFDFVQAWKRKTGRIPGLDTITFKSDKGGPGSGKSFTVELRHKDVDTLKLAAAELAEKLGTYPNASEIDDGFLPGKRQLDFTIRPEAKSLGLSAESVARQVRAAYYGTQATSFQRGRNEVSVMVRLPKSERMTEQSLDDFVLLTDEGKEVLLRDAVDMAEGRSYTSIDRRDGQRIIEVTADIRPESQTDRIRADVVANVLPGLMAKYPGLSYGFEGKQADISEGISSLFTGLLMAMLGIFALLAIPLRSYFQPMVIMTAIPFGMVGAVAGHLIMGYSLSLMSLFGIVALTGVVVNDSLVFLDRINGLRATGQEVHDAIIEAGTQRFRPIVLTTLTTFFGIMPIIFETSRQAKFIIPMALSLGFGIVFATTITLGIVPCLYMILHDAQTLLQRGKDRPPESRQHHTAGGHKA</sequence>
<evidence type="ECO:0000256" key="1">
    <source>
        <dbReference type="SAM" id="MobiDB-lite"/>
    </source>
</evidence>
<dbReference type="GO" id="GO:0042910">
    <property type="term" value="F:xenobiotic transmembrane transporter activity"/>
    <property type="evidence" value="ECO:0007669"/>
    <property type="project" value="TreeGrafter"/>
</dbReference>
<keyword evidence="2" id="KW-0812">Transmembrane</keyword>
<feature type="transmembrane region" description="Helical" evidence="2">
    <location>
        <begin position="431"/>
        <end position="452"/>
    </location>
</feature>
<evidence type="ECO:0000313" key="4">
    <source>
        <dbReference type="Proteomes" id="UP000438699"/>
    </source>
</evidence>
<dbReference type="SUPFAM" id="SSF82866">
    <property type="entry name" value="Multidrug efflux transporter AcrB transmembrane domain"/>
    <property type="match status" value="2"/>
</dbReference>
<dbReference type="PANTHER" id="PTHR32063:SF33">
    <property type="entry name" value="RND SUPERFAMILY EFFLUX PUMP PERMEASE COMPONENT"/>
    <property type="match status" value="1"/>
</dbReference>
<accession>A0A6N6N5U9</accession>
<dbReference type="Gene3D" id="1.20.1640.10">
    <property type="entry name" value="Multidrug efflux transporter AcrB transmembrane domain"/>
    <property type="match status" value="2"/>
</dbReference>
<dbReference type="InterPro" id="IPR027463">
    <property type="entry name" value="AcrB_DN_DC_subdom"/>
</dbReference>
<dbReference type="AlphaFoldDB" id="A0A6N6N5U9"/>
<comment type="caution">
    <text evidence="3">The sequence shown here is derived from an EMBL/GenBank/DDBJ whole genome shotgun (WGS) entry which is preliminary data.</text>
</comment>
<feature type="transmembrane region" description="Helical" evidence="2">
    <location>
        <begin position="389"/>
        <end position="411"/>
    </location>
</feature>
<dbReference type="Gene3D" id="3.30.70.1440">
    <property type="entry name" value="Multidrug efflux transporter AcrB pore domain"/>
    <property type="match status" value="1"/>
</dbReference>
<proteinExistence type="predicted"/>
<organism evidence="3 4">
    <name type="scientific">Pseudodesulfovibrio senegalensis</name>
    <dbReference type="NCBI Taxonomy" id="1721087"/>
    <lineage>
        <taxon>Bacteria</taxon>
        <taxon>Pseudomonadati</taxon>
        <taxon>Thermodesulfobacteriota</taxon>
        <taxon>Desulfovibrionia</taxon>
        <taxon>Desulfovibrionales</taxon>
        <taxon>Desulfovibrionaceae</taxon>
    </lineage>
</organism>
<dbReference type="PRINTS" id="PR00702">
    <property type="entry name" value="ACRIFLAVINRP"/>
</dbReference>